<dbReference type="EMBL" id="NEVH01021581">
    <property type="protein sequence ID" value="PNF19598.1"/>
    <property type="molecule type" value="Genomic_DNA"/>
</dbReference>
<gene>
    <name evidence="1" type="ORF">B7P43_G16782</name>
</gene>
<dbReference type="Proteomes" id="UP000235965">
    <property type="component" value="Unassembled WGS sequence"/>
</dbReference>
<dbReference type="OrthoDB" id="8251120at2759"/>
<proteinExistence type="predicted"/>
<dbReference type="InterPro" id="IPR035892">
    <property type="entry name" value="C2_domain_sf"/>
</dbReference>
<evidence type="ECO:0000313" key="1">
    <source>
        <dbReference type="EMBL" id="PNF19598.1"/>
    </source>
</evidence>
<dbReference type="Gene3D" id="2.60.40.150">
    <property type="entry name" value="C2 domain"/>
    <property type="match status" value="1"/>
</dbReference>
<feature type="non-terminal residue" evidence="1">
    <location>
        <position position="1"/>
    </location>
</feature>
<protein>
    <submittedName>
        <fullName evidence="1">Uncharacterized protein</fullName>
    </submittedName>
</protein>
<reference evidence="1 2" key="1">
    <citation type="submission" date="2017-12" db="EMBL/GenBank/DDBJ databases">
        <title>Hemimetabolous genomes reveal molecular basis of termite eusociality.</title>
        <authorList>
            <person name="Harrison M.C."/>
            <person name="Jongepier E."/>
            <person name="Robertson H.M."/>
            <person name="Arning N."/>
            <person name="Bitard-Feildel T."/>
            <person name="Chao H."/>
            <person name="Childers C.P."/>
            <person name="Dinh H."/>
            <person name="Doddapaneni H."/>
            <person name="Dugan S."/>
            <person name="Gowin J."/>
            <person name="Greiner C."/>
            <person name="Han Y."/>
            <person name="Hu H."/>
            <person name="Hughes D.S.T."/>
            <person name="Huylmans A.-K."/>
            <person name="Kemena C."/>
            <person name="Kremer L.P.M."/>
            <person name="Lee S.L."/>
            <person name="Lopez-Ezquerra A."/>
            <person name="Mallet L."/>
            <person name="Monroy-Kuhn J.M."/>
            <person name="Moser A."/>
            <person name="Murali S.C."/>
            <person name="Muzny D.M."/>
            <person name="Otani S."/>
            <person name="Piulachs M.-D."/>
            <person name="Poelchau M."/>
            <person name="Qu J."/>
            <person name="Schaub F."/>
            <person name="Wada-Katsumata A."/>
            <person name="Worley K.C."/>
            <person name="Xie Q."/>
            <person name="Ylla G."/>
            <person name="Poulsen M."/>
            <person name="Gibbs R.A."/>
            <person name="Schal C."/>
            <person name="Richards S."/>
            <person name="Belles X."/>
            <person name="Korb J."/>
            <person name="Bornberg-Bauer E."/>
        </authorList>
    </citation>
    <scope>NUCLEOTIDE SEQUENCE [LARGE SCALE GENOMIC DNA]</scope>
    <source>
        <tissue evidence="1">Whole body</tissue>
    </source>
</reference>
<dbReference type="AlphaFoldDB" id="A0A2J7PTD6"/>
<keyword evidence="2" id="KW-1185">Reference proteome</keyword>
<accession>A0A2J7PTD6</accession>
<comment type="caution">
    <text evidence="1">The sequence shown here is derived from an EMBL/GenBank/DDBJ whole genome shotgun (WGS) entry which is preliminary data.</text>
</comment>
<evidence type="ECO:0000313" key="2">
    <source>
        <dbReference type="Proteomes" id="UP000235965"/>
    </source>
</evidence>
<name>A0A2J7PTD6_9NEOP</name>
<organism evidence="1 2">
    <name type="scientific">Cryptotermes secundus</name>
    <dbReference type="NCBI Taxonomy" id="105785"/>
    <lineage>
        <taxon>Eukaryota</taxon>
        <taxon>Metazoa</taxon>
        <taxon>Ecdysozoa</taxon>
        <taxon>Arthropoda</taxon>
        <taxon>Hexapoda</taxon>
        <taxon>Insecta</taxon>
        <taxon>Pterygota</taxon>
        <taxon>Neoptera</taxon>
        <taxon>Polyneoptera</taxon>
        <taxon>Dictyoptera</taxon>
        <taxon>Blattodea</taxon>
        <taxon>Blattoidea</taxon>
        <taxon>Termitoidae</taxon>
        <taxon>Kalotermitidae</taxon>
        <taxon>Cryptotermitinae</taxon>
        <taxon>Cryptotermes</taxon>
    </lineage>
</organism>
<dbReference type="InParanoid" id="A0A2J7PTD6"/>
<sequence length="148" mass="16777">EEKNHQLEVTLCYTRGNPEEGETDTLTMGVTKLRWSIAATRECQEKNALLYVKLDVLEDGVRSIKACKTRRFPPSISVHLRPDKDNSALTVHIPSKWEDLSCQFSLCTKPTLGKKTVFGRVVLGPGSDHWDRAFQTPALTITQWHSLR</sequence>